<sequence length="90" mass="11100">MKKIGLMIILVSLAMSFSYASKLSRFFHEHKERERAREQQQLRQDMNFADFAFRFEKRYVDERGEQCRDYVFRSRSNPYRHGYFTVCEER</sequence>
<organism evidence="1 2">
    <name type="scientific">Legionella israelensis</name>
    <dbReference type="NCBI Taxonomy" id="454"/>
    <lineage>
        <taxon>Bacteria</taxon>
        <taxon>Pseudomonadati</taxon>
        <taxon>Pseudomonadota</taxon>
        <taxon>Gammaproteobacteria</taxon>
        <taxon>Legionellales</taxon>
        <taxon>Legionellaceae</taxon>
        <taxon>Legionella</taxon>
    </lineage>
</organism>
<dbReference type="EMBL" id="CP038254">
    <property type="protein sequence ID" value="QBR82880.1"/>
    <property type="molecule type" value="Genomic_DNA"/>
</dbReference>
<gene>
    <name evidence="1" type="ORF">E3983_00005</name>
</gene>
<dbReference type="RefSeq" id="WP_135059398.1">
    <property type="nucleotide sequence ID" value="NZ_CP038254.1"/>
</dbReference>
<evidence type="ECO:0000313" key="1">
    <source>
        <dbReference type="EMBL" id="QBR82880.1"/>
    </source>
</evidence>
<protein>
    <submittedName>
        <fullName evidence="1">Uncharacterized protein</fullName>
    </submittedName>
</protein>
<accession>A0AAX1ECN0</accession>
<evidence type="ECO:0000313" key="2">
    <source>
        <dbReference type="Proteomes" id="UP000295517"/>
    </source>
</evidence>
<dbReference type="AlphaFoldDB" id="A0AAX1ECN0"/>
<name>A0AAX1ECN0_9GAMM</name>
<reference evidence="1 2" key="1">
    <citation type="submission" date="2019-03" db="EMBL/GenBank/DDBJ databases">
        <title>Diverse conjugative elements silence natural transformation in Legionella species.</title>
        <authorList>
            <person name="Durieux I."/>
            <person name="Ginevra C."/>
            <person name="Attaiech L."/>
            <person name="Picq K."/>
            <person name="Juan P.A."/>
            <person name="Jarraud S."/>
            <person name="Charpentier X."/>
        </authorList>
    </citation>
    <scope>NUCLEOTIDE SEQUENCE [LARGE SCALE GENOMIC DNA]</scope>
    <source>
        <strain evidence="1 2">HL-0427-4011</strain>
    </source>
</reference>
<dbReference type="Proteomes" id="UP000295517">
    <property type="component" value="Chromosome"/>
</dbReference>
<proteinExistence type="predicted"/>